<reference evidence="1" key="3">
    <citation type="submission" date="2015-04" db="UniProtKB">
        <authorList>
            <consortium name="EnsemblPlants"/>
        </authorList>
    </citation>
    <scope>IDENTIFICATION</scope>
</reference>
<reference evidence="1 2" key="1">
    <citation type="submission" date="2012-08" db="EMBL/GenBank/DDBJ databases">
        <title>Oryza genome evolution.</title>
        <authorList>
            <person name="Wing R.A."/>
        </authorList>
    </citation>
    <scope>NUCLEOTIDE SEQUENCE</scope>
</reference>
<dbReference type="EnsemblPlants" id="LPERR04G11110.1">
    <property type="protein sequence ID" value="LPERR04G11110.1"/>
    <property type="gene ID" value="LPERR04G11110"/>
</dbReference>
<evidence type="ECO:0000313" key="1">
    <source>
        <dbReference type="EnsemblPlants" id="LPERR04G11110.1"/>
    </source>
</evidence>
<keyword evidence="2" id="KW-1185">Reference proteome</keyword>
<protein>
    <submittedName>
        <fullName evidence="1">Uncharacterized protein</fullName>
    </submittedName>
</protein>
<dbReference type="Proteomes" id="UP000032180">
    <property type="component" value="Chromosome 4"/>
</dbReference>
<dbReference type="AlphaFoldDB" id="A0A0D9W5L1"/>
<reference evidence="2" key="2">
    <citation type="submission" date="2013-12" db="EMBL/GenBank/DDBJ databases">
        <authorList>
            <person name="Yu Y."/>
            <person name="Lee S."/>
            <person name="de Baynast K."/>
            <person name="Wissotski M."/>
            <person name="Liu L."/>
            <person name="Talag J."/>
            <person name="Goicoechea J."/>
            <person name="Angelova A."/>
            <person name="Jetty R."/>
            <person name="Kudrna D."/>
            <person name="Golser W."/>
            <person name="Rivera L."/>
            <person name="Zhang J."/>
            <person name="Wing R."/>
        </authorList>
    </citation>
    <scope>NUCLEOTIDE SEQUENCE</scope>
</reference>
<dbReference type="HOGENOM" id="CLU_2323819_0_0_1"/>
<dbReference type="Gramene" id="LPERR04G11110.1">
    <property type="protein sequence ID" value="LPERR04G11110.1"/>
    <property type="gene ID" value="LPERR04G11110"/>
</dbReference>
<proteinExistence type="predicted"/>
<organism evidence="1 2">
    <name type="scientific">Leersia perrieri</name>
    <dbReference type="NCBI Taxonomy" id="77586"/>
    <lineage>
        <taxon>Eukaryota</taxon>
        <taxon>Viridiplantae</taxon>
        <taxon>Streptophyta</taxon>
        <taxon>Embryophyta</taxon>
        <taxon>Tracheophyta</taxon>
        <taxon>Spermatophyta</taxon>
        <taxon>Magnoliopsida</taxon>
        <taxon>Liliopsida</taxon>
        <taxon>Poales</taxon>
        <taxon>Poaceae</taxon>
        <taxon>BOP clade</taxon>
        <taxon>Oryzoideae</taxon>
        <taxon>Oryzeae</taxon>
        <taxon>Oryzinae</taxon>
        <taxon>Leersia</taxon>
    </lineage>
</organism>
<accession>A0A0D9W5L1</accession>
<evidence type="ECO:0000313" key="2">
    <source>
        <dbReference type="Proteomes" id="UP000032180"/>
    </source>
</evidence>
<sequence length="99" mass="10807">MGLLIRYRGKEDGASSSVIPRGCGASSSVMHQFSDKCLPSRGVRGAYELGISNIILETDALMVKQGGLSNDYALSCMGGLLWELKYLLSTHFNSYMHMN</sequence>
<name>A0A0D9W5L1_9ORYZ</name>